<dbReference type="GO" id="GO:0003700">
    <property type="term" value="F:DNA-binding transcription factor activity"/>
    <property type="evidence" value="ECO:0007669"/>
    <property type="project" value="TreeGrafter"/>
</dbReference>
<gene>
    <name evidence="5" type="ORF">N866_00915</name>
</gene>
<dbReference type="RefSeq" id="WP_034226022.1">
    <property type="nucleotide sequence ID" value="NZ_AXCW01000096.1"/>
</dbReference>
<dbReference type="SMART" id="SM00354">
    <property type="entry name" value="HTH_LACI"/>
    <property type="match status" value="1"/>
</dbReference>
<dbReference type="PROSITE" id="PS50932">
    <property type="entry name" value="HTH_LACI_2"/>
    <property type="match status" value="1"/>
</dbReference>
<dbReference type="Pfam" id="PF00356">
    <property type="entry name" value="LacI"/>
    <property type="match status" value="1"/>
</dbReference>
<evidence type="ECO:0000256" key="3">
    <source>
        <dbReference type="ARBA" id="ARBA00023163"/>
    </source>
</evidence>
<dbReference type="OrthoDB" id="3563699at2"/>
<feature type="domain" description="HTH lacI-type" evidence="4">
    <location>
        <begin position="3"/>
        <end position="57"/>
    </location>
</feature>
<protein>
    <submittedName>
        <fullName evidence="5">LacI family transcriptional regulator</fullName>
    </submittedName>
</protein>
<dbReference type="PANTHER" id="PTHR30146:SF109">
    <property type="entry name" value="HTH-TYPE TRANSCRIPTIONAL REGULATOR GALS"/>
    <property type="match status" value="1"/>
</dbReference>
<dbReference type="SUPFAM" id="SSF47413">
    <property type="entry name" value="lambda repressor-like DNA-binding domains"/>
    <property type="match status" value="1"/>
</dbReference>
<dbReference type="GO" id="GO:0000976">
    <property type="term" value="F:transcription cis-regulatory region binding"/>
    <property type="evidence" value="ECO:0007669"/>
    <property type="project" value="TreeGrafter"/>
</dbReference>
<evidence type="ECO:0000313" key="5">
    <source>
        <dbReference type="EMBL" id="EYR63401.1"/>
    </source>
</evidence>
<keyword evidence="6" id="KW-1185">Reference proteome</keyword>
<dbReference type="PANTHER" id="PTHR30146">
    <property type="entry name" value="LACI-RELATED TRANSCRIPTIONAL REPRESSOR"/>
    <property type="match status" value="1"/>
</dbReference>
<dbReference type="Proteomes" id="UP000019753">
    <property type="component" value="Unassembled WGS sequence"/>
</dbReference>
<comment type="caution">
    <text evidence="5">The sequence shown here is derived from an EMBL/GenBank/DDBJ whole genome shotgun (WGS) entry which is preliminary data.</text>
</comment>
<dbReference type="InterPro" id="IPR028082">
    <property type="entry name" value="Peripla_BP_I"/>
</dbReference>
<reference evidence="5 6" key="1">
    <citation type="submission" date="2014-01" db="EMBL/GenBank/DDBJ databases">
        <title>Actinotalea ferrariae CF5-4.</title>
        <authorList>
            <person name="Chen F."/>
            <person name="Li Y."/>
            <person name="Wang G."/>
        </authorList>
    </citation>
    <scope>NUCLEOTIDE SEQUENCE [LARGE SCALE GENOMIC DNA]</scope>
    <source>
        <strain evidence="5 6">CF5-4</strain>
    </source>
</reference>
<dbReference type="AlphaFoldDB" id="A0A021VQI9"/>
<dbReference type="SUPFAM" id="SSF53822">
    <property type="entry name" value="Periplasmic binding protein-like I"/>
    <property type="match status" value="1"/>
</dbReference>
<dbReference type="InterPro" id="IPR000843">
    <property type="entry name" value="HTH_LacI"/>
</dbReference>
<dbReference type="CDD" id="cd01392">
    <property type="entry name" value="HTH_LacI"/>
    <property type="match status" value="1"/>
</dbReference>
<dbReference type="Gene3D" id="3.40.50.2300">
    <property type="match status" value="2"/>
</dbReference>
<keyword evidence="2" id="KW-0238">DNA-binding</keyword>
<name>A0A021VQI9_9CELL</name>
<dbReference type="Pfam" id="PF13377">
    <property type="entry name" value="Peripla_BP_3"/>
    <property type="match status" value="1"/>
</dbReference>
<evidence type="ECO:0000313" key="6">
    <source>
        <dbReference type="Proteomes" id="UP000019753"/>
    </source>
</evidence>
<dbReference type="InterPro" id="IPR010982">
    <property type="entry name" value="Lambda_DNA-bd_dom_sf"/>
</dbReference>
<dbReference type="EMBL" id="AXCW01000096">
    <property type="protein sequence ID" value="EYR63401.1"/>
    <property type="molecule type" value="Genomic_DNA"/>
</dbReference>
<proteinExistence type="predicted"/>
<accession>A0A021VQI9</accession>
<evidence type="ECO:0000256" key="1">
    <source>
        <dbReference type="ARBA" id="ARBA00023015"/>
    </source>
</evidence>
<keyword evidence="1" id="KW-0805">Transcription regulation</keyword>
<dbReference type="CDD" id="cd06267">
    <property type="entry name" value="PBP1_LacI_sugar_binding-like"/>
    <property type="match status" value="1"/>
</dbReference>
<keyword evidence="3" id="KW-0804">Transcription</keyword>
<organism evidence="5 6">
    <name type="scientific">Actinotalea ferrariae CF5-4</name>
    <dbReference type="NCBI Taxonomy" id="948458"/>
    <lineage>
        <taxon>Bacteria</taxon>
        <taxon>Bacillati</taxon>
        <taxon>Actinomycetota</taxon>
        <taxon>Actinomycetes</taxon>
        <taxon>Micrococcales</taxon>
        <taxon>Cellulomonadaceae</taxon>
        <taxon>Actinotalea</taxon>
    </lineage>
</organism>
<sequence>MAVRLQDVAERAGVSVRTVSNVVNDFPHVRPAVRERVQQAIADLGYRPNMTARFLRGGRTGMIALAVPDLSVPYFAELAGYMMRAAQGHDLTLLIEETDGDREREVLFLTGSRSSTIDGLILSPLTAEAEDLTGPSRSVPVVLLGERTYDEPLDHIAIDNVRAAREATAHLLHLGRRRVAAVGARPEHDSRMADLRLDGYHQALAGAGVARDDSLVVATPWFTRQDGYDAVVHLVRSDARPDALFCFNDLLALGAIRALADHGLRCPEDVAVVGIDGIEDGAFSVPTLTTVAPDMAGIASRAVDLLVARIGGRDVGVPVDDVADFALVVRGSTGGPGRSGS</sequence>
<evidence type="ECO:0000256" key="2">
    <source>
        <dbReference type="ARBA" id="ARBA00023125"/>
    </source>
</evidence>
<dbReference type="PROSITE" id="PS00356">
    <property type="entry name" value="HTH_LACI_1"/>
    <property type="match status" value="1"/>
</dbReference>
<evidence type="ECO:0000259" key="4">
    <source>
        <dbReference type="PROSITE" id="PS50932"/>
    </source>
</evidence>
<dbReference type="Gene3D" id="1.10.260.40">
    <property type="entry name" value="lambda repressor-like DNA-binding domains"/>
    <property type="match status" value="1"/>
</dbReference>
<dbReference type="InterPro" id="IPR046335">
    <property type="entry name" value="LacI/GalR-like_sensor"/>
</dbReference>